<dbReference type="PANTHER" id="PTHR45982">
    <property type="entry name" value="REGULATOR OF CHROMOSOME CONDENSATION"/>
    <property type="match status" value="1"/>
</dbReference>
<dbReference type="InterPro" id="IPR009091">
    <property type="entry name" value="RCC1/BLIP-II"/>
</dbReference>
<feature type="repeat" description="RCC1" evidence="3">
    <location>
        <begin position="65"/>
        <end position="115"/>
    </location>
</feature>
<evidence type="ECO:0000259" key="5">
    <source>
        <dbReference type="Pfam" id="PF25390"/>
    </source>
</evidence>
<gene>
    <name evidence="6" type="ORF">BOX15_Mlig003809g1</name>
</gene>
<evidence type="ECO:0000256" key="4">
    <source>
        <dbReference type="SAM" id="MobiDB-lite"/>
    </source>
</evidence>
<evidence type="ECO:0000256" key="3">
    <source>
        <dbReference type="PROSITE-ProRule" id="PRU00235"/>
    </source>
</evidence>
<dbReference type="STRING" id="282301.A0A267DNB0"/>
<feature type="repeat" description="RCC1" evidence="3">
    <location>
        <begin position="347"/>
        <end position="401"/>
    </location>
</feature>
<feature type="compositionally biased region" description="Polar residues" evidence="4">
    <location>
        <begin position="11"/>
        <end position="20"/>
    </location>
</feature>
<feature type="repeat" description="RCC1" evidence="3">
    <location>
        <begin position="295"/>
        <end position="346"/>
    </location>
</feature>
<comment type="caution">
    <text evidence="6">The sequence shown here is derived from an EMBL/GenBank/DDBJ whole genome shotgun (WGS) entry which is preliminary data.</text>
</comment>
<accession>A0A267DNB0</accession>
<feature type="repeat" description="RCC1" evidence="3">
    <location>
        <begin position="174"/>
        <end position="229"/>
    </location>
</feature>
<evidence type="ECO:0000256" key="2">
    <source>
        <dbReference type="ARBA" id="ARBA00022737"/>
    </source>
</evidence>
<feature type="repeat" description="RCC1" evidence="3">
    <location>
        <begin position="116"/>
        <end position="173"/>
    </location>
</feature>
<dbReference type="Pfam" id="PF25390">
    <property type="entry name" value="WD40_RLD"/>
    <property type="match status" value="1"/>
</dbReference>
<evidence type="ECO:0000256" key="1">
    <source>
        <dbReference type="ARBA" id="ARBA00022658"/>
    </source>
</evidence>
<dbReference type="EMBL" id="NIVC01003703">
    <property type="protein sequence ID" value="PAA50167.1"/>
    <property type="molecule type" value="Genomic_DNA"/>
</dbReference>
<dbReference type="PRINTS" id="PR00633">
    <property type="entry name" value="RCCNDNSATION"/>
</dbReference>
<protein>
    <recommendedName>
        <fullName evidence="5">RCC1-like domain-containing protein</fullName>
    </recommendedName>
</protein>
<keyword evidence="1" id="KW-0344">Guanine-nucleotide releasing factor</keyword>
<dbReference type="OrthoDB" id="61110at2759"/>
<dbReference type="SUPFAM" id="SSF50985">
    <property type="entry name" value="RCC1/BLIP-II"/>
    <property type="match status" value="1"/>
</dbReference>
<proteinExistence type="predicted"/>
<feature type="repeat" description="RCC1" evidence="3">
    <location>
        <begin position="403"/>
        <end position="457"/>
    </location>
</feature>
<dbReference type="InterPro" id="IPR051553">
    <property type="entry name" value="Ran_GTPase-activating"/>
</dbReference>
<organism evidence="6 7">
    <name type="scientific">Macrostomum lignano</name>
    <dbReference type="NCBI Taxonomy" id="282301"/>
    <lineage>
        <taxon>Eukaryota</taxon>
        <taxon>Metazoa</taxon>
        <taxon>Spiralia</taxon>
        <taxon>Lophotrochozoa</taxon>
        <taxon>Platyhelminthes</taxon>
        <taxon>Rhabditophora</taxon>
        <taxon>Macrostomorpha</taxon>
        <taxon>Macrostomida</taxon>
        <taxon>Macrostomidae</taxon>
        <taxon>Macrostomum</taxon>
    </lineage>
</organism>
<dbReference type="PROSITE" id="PS50012">
    <property type="entry name" value="RCC1_3"/>
    <property type="match status" value="7"/>
</dbReference>
<evidence type="ECO:0000313" key="6">
    <source>
        <dbReference type="EMBL" id="PAA50167.1"/>
    </source>
</evidence>
<keyword evidence="7" id="KW-1185">Reference proteome</keyword>
<reference evidence="6 7" key="1">
    <citation type="submission" date="2017-06" db="EMBL/GenBank/DDBJ databases">
        <title>A platform for efficient transgenesis in Macrostomum lignano, a flatworm model organism for stem cell research.</title>
        <authorList>
            <person name="Berezikov E."/>
        </authorList>
    </citation>
    <scope>NUCLEOTIDE SEQUENCE [LARGE SCALE GENOMIC DNA]</scope>
    <source>
        <strain evidence="6">DV1</strain>
        <tissue evidence="6">Whole organism</tissue>
    </source>
</reference>
<dbReference type="Gene3D" id="2.130.10.30">
    <property type="entry name" value="Regulator of chromosome condensation 1/beta-lactamase-inhibitor protein II"/>
    <property type="match status" value="1"/>
</dbReference>
<keyword evidence="2" id="KW-0677">Repeat</keyword>
<feature type="repeat" description="RCC1" evidence="3">
    <location>
        <begin position="230"/>
        <end position="293"/>
    </location>
</feature>
<dbReference type="GO" id="GO:0005737">
    <property type="term" value="C:cytoplasm"/>
    <property type="evidence" value="ECO:0007669"/>
    <property type="project" value="TreeGrafter"/>
</dbReference>
<dbReference type="InterPro" id="IPR000408">
    <property type="entry name" value="Reg_chr_condens"/>
</dbReference>
<dbReference type="AlphaFoldDB" id="A0A267DNB0"/>
<dbReference type="GO" id="GO:0005085">
    <property type="term" value="F:guanyl-nucleotide exchange factor activity"/>
    <property type="evidence" value="ECO:0007669"/>
    <property type="project" value="TreeGrafter"/>
</dbReference>
<dbReference type="PANTHER" id="PTHR45982:SF1">
    <property type="entry name" value="REGULATOR OF CHROMOSOME CONDENSATION"/>
    <property type="match status" value="1"/>
</dbReference>
<evidence type="ECO:0000313" key="7">
    <source>
        <dbReference type="Proteomes" id="UP000215902"/>
    </source>
</evidence>
<dbReference type="Proteomes" id="UP000215902">
    <property type="component" value="Unassembled WGS sequence"/>
</dbReference>
<dbReference type="InterPro" id="IPR058923">
    <property type="entry name" value="RCC1-like_dom"/>
</dbReference>
<dbReference type="PROSITE" id="PS00626">
    <property type="entry name" value="RCC1_2"/>
    <property type="match status" value="2"/>
</dbReference>
<feature type="compositionally biased region" description="Low complexity" evidence="4">
    <location>
        <begin position="35"/>
        <end position="48"/>
    </location>
</feature>
<feature type="region of interest" description="Disordered" evidence="4">
    <location>
        <begin position="1"/>
        <end position="48"/>
    </location>
</feature>
<feature type="domain" description="RCC1-like" evidence="5">
    <location>
        <begin position="66"/>
        <end position="453"/>
    </location>
</feature>
<name>A0A267DNB0_9PLAT</name>
<dbReference type="PROSITE" id="PS00625">
    <property type="entry name" value="RCC1_1"/>
    <property type="match status" value="1"/>
</dbReference>
<sequence length="661" mass="65348">MTRSRKRAISETENNNNASMADSGAGGPARKTARADTAAAAGASSSGADSAAVDKVRLHFNSTPGQVLTLGEGDTGQLGLGDEVLGRKRPAKVDGLSNVVQAVAGGMHTVCLTADGVVYTFGCNDEQALGRSTSEDGSEYLPGQVGEGLPDPAEDPVVHISAGDSHTAAVTRTGRLYLWGTFRDSNGIIGLTRAKEVSARPIQLEFPEPGVRVAKTASGACHVVCLTRDGRVFTLGCGEQGQLGRVNERLAGAHGGRNGMQLFLGPREVRIRGSPYFTDVWAGAYVSFAKSAKKGAIYAWGLNNYYQLGTGDLENKFFPALATEFSGKQWREVSTGQHHTVALDEAGQVYSIGRGEYGRLGRGSDRQESSGRLEPIGGVLASLACRQVSCATACSFCVAETDGSAYAWGMGSNKQLGHGDEDEDAFLPGRIEGKQLEGVRVLSVSGGGQHTVMLVAPRAAKVDAPAGAVSAAASASAGDDATRPSAPSTASGVVSATPTVATTAPAAVSAAPAAVSAAPAAVSAAPAAVSVAPAAVSAAPAVVSAAPAAVSTAPAAVSAAPAAVSAAPAAVSTAPAAVSAAPAAVSAAPAAPSAATALASAVPAIASAVTAVASAAPAVVSAAPSAASDILSSAPAADASVAASLAEGSSATPASDARSGN</sequence>
<feature type="region of interest" description="Disordered" evidence="4">
    <location>
        <begin position="474"/>
        <end position="495"/>
    </location>
</feature>